<dbReference type="SUPFAM" id="SSF74650">
    <property type="entry name" value="Galactose mutarotase-like"/>
    <property type="match status" value="1"/>
</dbReference>
<name>A0A9D1JYZ0_9FIRM</name>
<dbReference type="GO" id="GO:0016853">
    <property type="term" value="F:isomerase activity"/>
    <property type="evidence" value="ECO:0007669"/>
    <property type="project" value="InterPro"/>
</dbReference>
<accession>A0A9D1JYZ0</accession>
<dbReference type="InterPro" id="IPR008183">
    <property type="entry name" value="Aldose_1/G6P_1-epimerase"/>
</dbReference>
<dbReference type="AlphaFoldDB" id="A0A9D1JYZ0"/>
<dbReference type="InterPro" id="IPR037481">
    <property type="entry name" value="LacX"/>
</dbReference>
<protein>
    <submittedName>
        <fullName evidence="1">Aldose 1-epimerase family protein</fullName>
    </submittedName>
</protein>
<dbReference type="GO" id="GO:0030246">
    <property type="term" value="F:carbohydrate binding"/>
    <property type="evidence" value="ECO:0007669"/>
    <property type="project" value="InterPro"/>
</dbReference>
<dbReference type="GO" id="GO:0005975">
    <property type="term" value="P:carbohydrate metabolic process"/>
    <property type="evidence" value="ECO:0007669"/>
    <property type="project" value="InterPro"/>
</dbReference>
<organism evidence="1 2">
    <name type="scientific">Candidatus Merdivicinus excrementipullorum</name>
    <dbReference type="NCBI Taxonomy" id="2840867"/>
    <lineage>
        <taxon>Bacteria</taxon>
        <taxon>Bacillati</taxon>
        <taxon>Bacillota</taxon>
        <taxon>Clostridia</taxon>
        <taxon>Eubacteriales</taxon>
        <taxon>Oscillospiraceae</taxon>
        <taxon>Oscillospiraceae incertae sedis</taxon>
        <taxon>Candidatus Merdivicinus</taxon>
    </lineage>
</organism>
<gene>
    <name evidence="1" type="ORF">IAB51_04520</name>
</gene>
<dbReference type="PANTHER" id="PTHR11122:SF13">
    <property type="entry name" value="GLUCOSE-6-PHOSPHATE 1-EPIMERASE"/>
    <property type="match status" value="1"/>
</dbReference>
<dbReference type="Gene3D" id="2.70.98.10">
    <property type="match status" value="1"/>
</dbReference>
<dbReference type="Pfam" id="PF01263">
    <property type="entry name" value="Aldose_epim"/>
    <property type="match status" value="1"/>
</dbReference>
<evidence type="ECO:0000313" key="1">
    <source>
        <dbReference type="EMBL" id="HIS76059.1"/>
    </source>
</evidence>
<dbReference type="PANTHER" id="PTHR11122">
    <property type="entry name" value="APOSPORY-ASSOCIATED PROTEIN C-RELATED"/>
    <property type="match status" value="1"/>
</dbReference>
<dbReference type="Proteomes" id="UP000824002">
    <property type="component" value="Unassembled WGS sequence"/>
</dbReference>
<dbReference type="CDD" id="cd09024">
    <property type="entry name" value="Aldose_epim_lacX"/>
    <property type="match status" value="1"/>
</dbReference>
<comment type="caution">
    <text evidence="1">The sequence shown here is derived from an EMBL/GenBank/DDBJ whole genome shotgun (WGS) entry which is preliminary data.</text>
</comment>
<dbReference type="InterPro" id="IPR011013">
    <property type="entry name" value="Gal_mutarotase_sf_dom"/>
</dbReference>
<reference evidence="1" key="2">
    <citation type="journal article" date="2021" name="PeerJ">
        <title>Extensive microbial diversity within the chicken gut microbiome revealed by metagenomics and culture.</title>
        <authorList>
            <person name="Gilroy R."/>
            <person name="Ravi A."/>
            <person name="Getino M."/>
            <person name="Pursley I."/>
            <person name="Horton D.L."/>
            <person name="Alikhan N.F."/>
            <person name="Baker D."/>
            <person name="Gharbi K."/>
            <person name="Hall N."/>
            <person name="Watson M."/>
            <person name="Adriaenssens E.M."/>
            <person name="Foster-Nyarko E."/>
            <person name="Jarju S."/>
            <person name="Secka A."/>
            <person name="Antonio M."/>
            <person name="Oren A."/>
            <person name="Chaudhuri R.R."/>
            <person name="La Ragione R."/>
            <person name="Hildebrand F."/>
            <person name="Pallen M.J."/>
        </authorList>
    </citation>
    <scope>NUCLEOTIDE SEQUENCE</scope>
    <source>
        <strain evidence="1">CHK199-13235</strain>
    </source>
</reference>
<dbReference type="InterPro" id="IPR014718">
    <property type="entry name" value="GH-type_carb-bd"/>
</dbReference>
<reference evidence="1" key="1">
    <citation type="submission" date="2020-10" db="EMBL/GenBank/DDBJ databases">
        <authorList>
            <person name="Gilroy R."/>
        </authorList>
    </citation>
    <scope>NUCLEOTIDE SEQUENCE</scope>
    <source>
        <strain evidence="1">CHK199-13235</strain>
    </source>
</reference>
<sequence length="288" mass="32278">MIYSLKSDKLEIKVSSLGAELQSIKGADGFEYLWQGDPEYWTGRSPILFPIVGGLPGGKYSWKGVTYEMGSHGFARKSEFELAKQTEDTLELKLSDSEETRKQYPFSFDFYVIYTVRGNSVSEGFRVVNKNADTMPFSVGGHPAFNCPMDEGKEYGDYTITFEKAETAVRYIKADKALTGETLPFLENQSQKQLSHEWFKRDAVILKGIQSSWAELSAGGRSVRVDFAGFPDFGIWSCANDGPYVCLEPWYGIDSFHTDSGKLEEKYGIQFLPAGETFEAAFTMTLKA</sequence>
<dbReference type="EMBL" id="DVJP01000031">
    <property type="protein sequence ID" value="HIS76059.1"/>
    <property type="molecule type" value="Genomic_DNA"/>
</dbReference>
<proteinExistence type="predicted"/>
<evidence type="ECO:0000313" key="2">
    <source>
        <dbReference type="Proteomes" id="UP000824002"/>
    </source>
</evidence>